<evidence type="ECO:0000313" key="1">
    <source>
        <dbReference type="EMBL" id="KJE91231.1"/>
    </source>
</evidence>
<accession>A0A0D2U809</accession>
<keyword evidence="2" id="KW-1185">Reference proteome</keyword>
<reference evidence="2" key="1">
    <citation type="submission" date="2011-02" db="EMBL/GenBank/DDBJ databases">
        <title>The Genome Sequence of Capsaspora owczarzaki ATCC 30864.</title>
        <authorList>
            <person name="Russ C."/>
            <person name="Cuomo C."/>
            <person name="Burger G."/>
            <person name="Gray M.W."/>
            <person name="Holland P.W.H."/>
            <person name="King N."/>
            <person name="Lang F.B.F."/>
            <person name="Roger A.J."/>
            <person name="Ruiz-Trillo I."/>
            <person name="Young S.K."/>
            <person name="Zeng Q."/>
            <person name="Gargeya S."/>
            <person name="Alvarado L."/>
            <person name="Berlin A."/>
            <person name="Chapman S.B."/>
            <person name="Chen Z."/>
            <person name="Freedman E."/>
            <person name="Gellesch M."/>
            <person name="Goldberg J."/>
            <person name="Griggs A."/>
            <person name="Gujja S."/>
            <person name="Heilman E."/>
            <person name="Heiman D."/>
            <person name="Howarth C."/>
            <person name="Mehta T."/>
            <person name="Neiman D."/>
            <person name="Pearson M."/>
            <person name="Roberts A."/>
            <person name="Saif S."/>
            <person name="Shea T."/>
            <person name="Shenoy N."/>
            <person name="Sisk P."/>
            <person name="Stolte C."/>
            <person name="Sykes S."/>
            <person name="White J."/>
            <person name="Yandava C."/>
            <person name="Haas B."/>
            <person name="Nusbaum C."/>
            <person name="Birren B."/>
        </authorList>
    </citation>
    <scope>NUCLEOTIDE SEQUENCE</scope>
    <source>
        <strain evidence="2">ATCC 30864</strain>
    </source>
</reference>
<dbReference type="Proteomes" id="UP000008743">
    <property type="component" value="Unassembled WGS sequence"/>
</dbReference>
<dbReference type="InParanoid" id="A0A0D2U809"/>
<dbReference type="AlphaFoldDB" id="A0A0D2U809"/>
<organism evidence="1 2">
    <name type="scientific">Capsaspora owczarzaki (strain ATCC 30864)</name>
    <dbReference type="NCBI Taxonomy" id="595528"/>
    <lineage>
        <taxon>Eukaryota</taxon>
        <taxon>Filasterea</taxon>
        <taxon>Capsaspora</taxon>
    </lineage>
</organism>
<proteinExistence type="predicted"/>
<dbReference type="EMBL" id="KE346362">
    <property type="protein sequence ID" value="KJE91231.1"/>
    <property type="molecule type" value="Genomic_DNA"/>
</dbReference>
<protein>
    <submittedName>
        <fullName evidence="1">Uncharacterized protein</fullName>
    </submittedName>
</protein>
<evidence type="ECO:0000313" key="2">
    <source>
        <dbReference type="Proteomes" id="UP000008743"/>
    </source>
</evidence>
<name>A0A0D2U809_CAPO3</name>
<sequence length="239" mass="26106">MGNGIVDGCVIIGALLYGRRTAAASMRARSAQVEQALCTSSFRLFASQALFPHPGKLHLFGRIGSNAQGARSCRWLDAIQGGVSVGFVRAGGGGCRQGRIVHLSLQLELFRNDCKRVACSLSFPLAGGFRGSLGFVGRRVRFVSRRRAGSMYSRAPRIMCCTVAGCIAVLPERRGWFGIPRQGAVRRSSGRLPEFDQYSKSLFLPFPLCARLQLVFSIDHAACGFLMLCEQIHMLQWSC</sequence>
<gene>
    <name evidence="1" type="ORF">CAOG_009539</name>
</gene>